<comment type="caution">
    <text evidence="2">The sequence shown here is derived from an EMBL/GenBank/DDBJ whole genome shotgun (WGS) entry which is preliminary data.</text>
</comment>
<sequence>MESSRRPIKTRSANWAKQIAGVLAGTGISPNRISIASVAFAFAGAAALNIDSGVIGSICCAVGIQMRLLCNLLDGMVAMEGGKSSPIGNLYNEFPDRIADGLLIVGLGYAIGHIELGWFAALVAALTAYVRVFGGSIALKQNFSGPMAKQHRMAVMTMGLMANVVETSVFGTHQALLISLVVIAVGSAVTCITRTLAISKQLKGTPNVDQ</sequence>
<feature type="transmembrane region" description="Helical" evidence="1">
    <location>
        <begin position="176"/>
        <end position="197"/>
    </location>
</feature>
<dbReference type="EMBL" id="JAGTIS010000007">
    <property type="protein sequence ID" value="MBT8767393.1"/>
    <property type="molecule type" value="Genomic_DNA"/>
</dbReference>
<evidence type="ECO:0000313" key="2">
    <source>
        <dbReference type="EMBL" id="MBT8767393.1"/>
    </source>
</evidence>
<protein>
    <submittedName>
        <fullName evidence="2">CDP-alcohol phosphatidyltransferase family protein</fullName>
    </submittedName>
</protein>
<keyword evidence="1" id="KW-0472">Membrane</keyword>
<accession>A0ABS5XJB3</accession>
<keyword evidence="1" id="KW-1133">Transmembrane helix</keyword>
<evidence type="ECO:0000313" key="3">
    <source>
        <dbReference type="Proteomes" id="UP001519667"/>
    </source>
</evidence>
<keyword evidence="3" id="KW-1185">Reference proteome</keyword>
<organism evidence="2 3">
    <name type="scientific">Metapseudomonas boanensis</name>
    <dbReference type="NCBI Taxonomy" id="2822138"/>
    <lineage>
        <taxon>Bacteria</taxon>
        <taxon>Pseudomonadati</taxon>
        <taxon>Pseudomonadota</taxon>
        <taxon>Gammaproteobacteria</taxon>
        <taxon>Pseudomonadales</taxon>
        <taxon>Pseudomonadaceae</taxon>
        <taxon>Metapseudomonas</taxon>
    </lineage>
</organism>
<evidence type="ECO:0000256" key="1">
    <source>
        <dbReference type="SAM" id="Phobius"/>
    </source>
</evidence>
<name>A0ABS5XJB3_9GAMM</name>
<dbReference type="InterPro" id="IPR043130">
    <property type="entry name" value="CDP-OH_PTrfase_TM_dom"/>
</dbReference>
<feature type="transmembrane region" description="Helical" evidence="1">
    <location>
        <begin position="21"/>
        <end position="48"/>
    </location>
</feature>
<dbReference type="Proteomes" id="UP001519667">
    <property type="component" value="Unassembled WGS sequence"/>
</dbReference>
<gene>
    <name evidence="2" type="ORF">J7302_14855</name>
</gene>
<reference evidence="2 3" key="1">
    <citation type="submission" date="2021-04" db="EMBL/GenBank/DDBJ databases">
        <title>Pseudomonas boanensis sp. nov., a bacterium isolated from river water used for household purposes in Boane District, Mozambique.</title>
        <authorList>
            <person name="Nicklasson M."/>
            <person name="Martin-Rodriguez A.J."/>
            <person name="Thorell K."/>
            <person name="Neves L."/>
            <person name="Mussagy A."/>
            <person name="Rydberg H.A."/>
            <person name="Hernroth B."/>
            <person name="Svensson-Stadler L."/>
            <person name="Sjoling A."/>
        </authorList>
    </citation>
    <scope>NUCLEOTIDE SEQUENCE [LARGE SCALE GENOMIC DNA]</scope>
    <source>
        <strain evidence="2 3">DB1</strain>
    </source>
</reference>
<feature type="transmembrane region" description="Helical" evidence="1">
    <location>
        <begin position="118"/>
        <end position="139"/>
    </location>
</feature>
<keyword evidence="1" id="KW-0812">Transmembrane</keyword>
<dbReference type="Gene3D" id="1.20.120.1760">
    <property type="match status" value="1"/>
</dbReference>
<dbReference type="RefSeq" id="WP_215376248.1">
    <property type="nucleotide sequence ID" value="NZ_JAGTIS010000007.1"/>
</dbReference>
<proteinExistence type="predicted"/>